<organism evidence="1 2">
    <name type="scientific">Marinobacter lacisalsi</name>
    <dbReference type="NCBI Taxonomy" id="475979"/>
    <lineage>
        <taxon>Bacteria</taxon>
        <taxon>Pseudomonadati</taxon>
        <taxon>Pseudomonadota</taxon>
        <taxon>Gammaproteobacteria</taxon>
        <taxon>Pseudomonadales</taxon>
        <taxon>Marinobacteraceae</taxon>
        <taxon>Marinobacter</taxon>
    </lineage>
</organism>
<dbReference type="EMBL" id="JBHSDI010000008">
    <property type="protein sequence ID" value="MFC4258387.1"/>
    <property type="molecule type" value="Genomic_DNA"/>
</dbReference>
<accession>A0ABV8QDE6</accession>
<name>A0ABV8QDE6_9GAMM</name>
<comment type="caution">
    <text evidence="1">The sequence shown here is derived from an EMBL/GenBank/DDBJ whole genome shotgun (WGS) entry which is preliminary data.</text>
</comment>
<protein>
    <submittedName>
        <fullName evidence="1">Uncharacterized protein</fullName>
    </submittedName>
</protein>
<evidence type="ECO:0000313" key="1">
    <source>
        <dbReference type="EMBL" id="MFC4258387.1"/>
    </source>
</evidence>
<proteinExistence type="predicted"/>
<sequence length="89" mass="10073">MKKNAYSVSVHSGARRTTNDHGNAFLHYFSAPKLPFIQGLPQWRASPHSREAVVALFWRARKKLASRLHSFSAADYQGDAASYQSCQHR</sequence>
<gene>
    <name evidence="1" type="ORF">ACFOZ5_04970</name>
</gene>
<reference evidence="2" key="1">
    <citation type="journal article" date="2019" name="Int. J. Syst. Evol. Microbiol.">
        <title>The Global Catalogue of Microorganisms (GCM) 10K type strain sequencing project: providing services to taxonomists for standard genome sequencing and annotation.</title>
        <authorList>
            <consortium name="The Broad Institute Genomics Platform"/>
            <consortium name="The Broad Institute Genome Sequencing Center for Infectious Disease"/>
            <person name="Wu L."/>
            <person name="Ma J."/>
        </authorList>
    </citation>
    <scope>NUCLEOTIDE SEQUENCE [LARGE SCALE GENOMIC DNA]</scope>
    <source>
        <strain evidence="2">CECT 7297</strain>
    </source>
</reference>
<dbReference type="RefSeq" id="WP_379885912.1">
    <property type="nucleotide sequence ID" value="NZ_JBHSDI010000008.1"/>
</dbReference>
<dbReference type="Proteomes" id="UP001595798">
    <property type="component" value="Unassembled WGS sequence"/>
</dbReference>
<keyword evidence="2" id="KW-1185">Reference proteome</keyword>
<evidence type="ECO:0000313" key="2">
    <source>
        <dbReference type="Proteomes" id="UP001595798"/>
    </source>
</evidence>